<dbReference type="SUPFAM" id="SSF55681">
    <property type="entry name" value="Class II aaRS and biotin synthetases"/>
    <property type="match status" value="1"/>
</dbReference>
<dbReference type="PROSITE" id="PS50862">
    <property type="entry name" value="AA_TRNA_LIGASE_II"/>
    <property type="match status" value="1"/>
</dbReference>
<proteinExistence type="inferred from homology"/>
<evidence type="ECO:0000313" key="13">
    <source>
        <dbReference type="EMBL" id="PHZ84280.1"/>
    </source>
</evidence>
<evidence type="ECO:0000256" key="10">
    <source>
        <dbReference type="HAMAP-Rule" id="MF_00127"/>
    </source>
</evidence>
<dbReference type="FunCoup" id="A0A2G4YPR6">
    <property type="interactions" value="538"/>
</dbReference>
<dbReference type="InterPro" id="IPR006195">
    <property type="entry name" value="aa-tRNA-synth_II"/>
</dbReference>
<evidence type="ECO:0000256" key="2">
    <source>
        <dbReference type="ARBA" id="ARBA00011738"/>
    </source>
</evidence>
<dbReference type="InterPro" id="IPR015807">
    <property type="entry name" value="His-tRNA-ligase"/>
</dbReference>
<evidence type="ECO:0000256" key="3">
    <source>
        <dbReference type="ARBA" id="ARBA00022490"/>
    </source>
</evidence>
<dbReference type="Pfam" id="PF13393">
    <property type="entry name" value="tRNA-synt_His"/>
    <property type="match status" value="1"/>
</dbReference>
<dbReference type="InterPro" id="IPR045864">
    <property type="entry name" value="aa-tRNA-synth_II/BPL/LPL"/>
</dbReference>
<evidence type="ECO:0000313" key="14">
    <source>
        <dbReference type="Proteomes" id="UP000229730"/>
    </source>
</evidence>
<evidence type="ECO:0000256" key="11">
    <source>
        <dbReference type="PIRSR" id="PIRSR001549-1"/>
    </source>
</evidence>
<keyword evidence="8 10" id="KW-0030">Aminoacyl-tRNA synthetase</keyword>
<keyword evidence="3 10" id="KW-0963">Cytoplasm</keyword>
<dbReference type="HAMAP" id="MF_00127">
    <property type="entry name" value="His_tRNA_synth"/>
    <property type="match status" value="1"/>
</dbReference>
<accession>A0A2G4YPR6</accession>
<keyword evidence="14" id="KW-1185">Reference proteome</keyword>
<comment type="subcellular location">
    <subcellularLocation>
        <location evidence="10">Cytoplasm</location>
    </subcellularLocation>
</comment>
<dbReference type="PANTHER" id="PTHR43707:SF1">
    <property type="entry name" value="HISTIDINE--TRNA LIGASE, MITOCHONDRIAL-RELATED"/>
    <property type="match status" value="1"/>
</dbReference>
<keyword evidence="7 10" id="KW-0648">Protein biosynthesis</keyword>
<organism evidence="13 14">
    <name type="scientific">Paremcibacter congregatus</name>
    <dbReference type="NCBI Taxonomy" id="2043170"/>
    <lineage>
        <taxon>Bacteria</taxon>
        <taxon>Pseudomonadati</taxon>
        <taxon>Pseudomonadota</taxon>
        <taxon>Alphaproteobacteria</taxon>
        <taxon>Emcibacterales</taxon>
        <taxon>Emcibacteraceae</taxon>
        <taxon>Paremcibacter</taxon>
    </lineage>
</organism>
<evidence type="ECO:0000259" key="12">
    <source>
        <dbReference type="PROSITE" id="PS50862"/>
    </source>
</evidence>
<evidence type="ECO:0000256" key="9">
    <source>
        <dbReference type="ARBA" id="ARBA00047639"/>
    </source>
</evidence>
<comment type="similarity">
    <text evidence="1 10">Belongs to the class-II aminoacyl-tRNA synthetase family.</text>
</comment>
<dbReference type="OrthoDB" id="9800814at2"/>
<dbReference type="GO" id="GO:0004821">
    <property type="term" value="F:histidine-tRNA ligase activity"/>
    <property type="evidence" value="ECO:0007669"/>
    <property type="project" value="UniProtKB-UniRule"/>
</dbReference>
<dbReference type="GO" id="GO:0005737">
    <property type="term" value="C:cytoplasm"/>
    <property type="evidence" value="ECO:0007669"/>
    <property type="project" value="UniProtKB-SubCell"/>
</dbReference>
<dbReference type="PANTHER" id="PTHR43707">
    <property type="entry name" value="HISTIDYL-TRNA SYNTHETASE"/>
    <property type="match status" value="1"/>
</dbReference>
<evidence type="ECO:0000256" key="7">
    <source>
        <dbReference type="ARBA" id="ARBA00022917"/>
    </source>
</evidence>
<feature type="binding site" evidence="11">
    <location>
        <position position="112"/>
    </location>
    <ligand>
        <name>L-histidine</name>
        <dbReference type="ChEBI" id="CHEBI:57595"/>
    </ligand>
</feature>
<dbReference type="NCBIfam" id="TIGR00442">
    <property type="entry name" value="hisS"/>
    <property type="match status" value="1"/>
</dbReference>
<dbReference type="Pfam" id="PF03129">
    <property type="entry name" value="HGTP_anticodon"/>
    <property type="match status" value="1"/>
</dbReference>
<dbReference type="GO" id="GO:0005524">
    <property type="term" value="F:ATP binding"/>
    <property type="evidence" value="ECO:0007669"/>
    <property type="project" value="UniProtKB-UniRule"/>
</dbReference>
<dbReference type="CDD" id="cd00773">
    <property type="entry name" value="HisRS-like_core"/>
    <property type="match status" value="1"/>
</dbReference>
<dbReference type="EC" id="6.1.1.21" evidence="10"/>
<gene>
    <name evidence="10" type="primary">hisS</name>
    <name evidence="13" type="ORF">CRD36_13925</name>
</gene>
<feature type="domain" description="Aminoacyl-transfer RNA synthetases class-II family profile" evidence="12">
    <location>
        <begin position="1"/>
        <end position="331"/>
    </location>
</feature>
<dbReference type="EMBL" id="PDEM01000025">
    <property type="protein sequence ID" value="PHZ84280.1"/>
    <property type="molecule type" value="Genomic_DNA"/>
</dbReference>
<reference evidence="13 14" key="1">
    <citation type="submission" date="2017-10" db="EMBL/GenBank/DDBJ databases">
        <title>Frigbacter circumglobatus gen. nov. sp. nov., isolated from sediment cultured in situ.</title>
        <authorList>
            <person name="Zhao Z."/>
        </authorList>
    </citation>
    <scope>NUCLEOTIDE SEQUENCE [LARGE SCALE GENOMIC DNA]</scope>
    <source>
        <strain evidence="13 14">ZYL</strain>
    </source>
</reference>
<dbReference type="InterPro" id="IPR036621">
    <property type="entry name" value="Anticodon-bd_dom_sf"/>
</dbReference>
<dbReference type="PIRSF" id="PIRSF001549">
    <property type="entry name" value="His-tRNA_synth"/>
    <property type="match status" value="1"/>
</dbReference>
<evidence type="ECO:0000256" key="1">
    <source>
        <dbReference type="ARBA" id="ARBA00008226"/>
    </source>
</evidence>
<comment type="caution">
    <text evidence="13">The sequence shown here is derived from an EMBL/GenBank/DDBJ whole genome shotgun (WGS) entry which is preliminary data.</text>
</comment>
<dbReference type="AlphaFoldDB" id="A0A2G4YPR6"/>
<name>A0A2G4YPR6_9PROT</name>
<evidence type="ECO:0000256" key="8">
    <source>
        <dbReference type="ARBA" id="ARBA00023146"/>
    </source>
</evidence>
<feature type="binding site" evidence="11">
    <location>
        <position position="258"/>
    </location>
    <ligand>
        <name>L-histidine</name>
        <dbReference type="ChEBI" id="CHEBI:57595"/>
    </ligand>
</feature>
<keyword evidence="4 10" id="KW-0436">Ligase</keyword>
<comment type="catalytic activity">
    <reaction evidence="9 10">
        <text>tRNA(His) + L-histidine + ATP = L-histidyl-tRNA(His) + AMP + diphosphate + H(+)</text>
        <dbReference type="Rhea" id="RHEA:17313"/>
        <dbReference type="Rhea" id="RHEA-COMP:9665"/>
        <dbReference type="Rhea" id="RHEA-COMP:9689"/>
        <dbReference type="ChEBI" id="CHEBI:15378"/>
        <dbReference type="ChEBI" id="CHEBI:30616"/>
        <dbReference type="ChEBI" id="CHEBI:33019"/>
        <dbReference type="ChEBI" id="CHEBI:57595"/>
        <dbReference type="ChEBI" id="CHEBI:78442"/>
        <dbReference type="ChEBI" id="CHEBI:78527"/>
        <dbReference type="ChEBI" id="CHEBI:456215"/>
        <dbReference type="EC" id="6.1.1.21"/>
    </reaction>
</comment>
<dbReference type="Gene3D" id="3.30.930.10">
    <property type="entry name" value="Bira Bifunctional Protein, Domain 2"/>
    <property type="match status" value="1"/>
</dbReference>
<keyword evidence="5 10" id="KW-0547">Nucleotide-binding</keyword>
<comment type="subunit">
    <text evidence="2 10">Homodimer.</text>
</comment>
<dbReference type="Proteomes" id="UP000229730">
    <property type="component" value="Unassembled WGS sequence"/>
</dbReference>
<evidence type="ECO:0000256" key="4">
    <source>
        <dbReference type="ARBA" id="ARBA00022598"/>
    </source>
</evidence>
<feature type="binding site" evidence="11">
    <location>
        <begin position="82"/>
        <end position="84"/>
    </location>
    <ligand>
        <name>L-histidine</name>
        <dbReference type="ChEBI" id="CHEBI:57595"/>
    </ligand>
</feature>
<feature type="binding site" evidence="11">
    <location>
        <position position="130"/>
    </location>
    <ligand>
        <name>L-histidine</name>
        <dbReference type="ChEBI" id="CHEBI:57595"/>
    </ligand>
</feature>
<evidence type="ECO:0000256" key="5">
    <source>
        <dbReference type="ARBA" id="ARBA00022741"/>
    </source>
</evidence>
<feature type="binding site" evidence="11">
    <location>
        <position position="126"/>
    </location>
    <ligand>
        <name>L-histidine</name>
        <dbReference type="ChEBI" id="CHEBI:57595"/>
    </ligand>
</feature>
<dbReference type="InterPro" id="IPR004154">
    <property type="entry name" value="Anticodon-bd"/>
</dbReference>
<dbReference type="InterPro" id="IPR004516">
    <property type="entry name" value="HisRS/HisZ"/>
</dbReference>
<protein>
    <recommendedName>
        <fullName evidence="10">Histidine--tRNA ligase</fullName>
        <ecNumber evidence="10">6.1.1.21</ecNumber>
    </recommendedName>
    <alternativeName>
        <fullName evidence="10">Histidyl-tRNA synthetase</fullName>
        <shortName evidence="10">HisRS</shortName>
    </alternativeName>
</protein>
<dbReference type="Gene3D" id="3.40.50.800">
    <property type="entry name" value="Anticodon-binding domain"/>
    <property type="match status" value="1"/>
</dbReference>
<feature type="binding site" evidence="11">
    <location>
        <begin position="262"/>
        <end position="263"/>
    </location>
    <ligand>
        <name>L-histidine</name>
        <dbReference type="ChEBI" id="CHEBI:57595"/>
    </ligand>
</feature>
<dbReference type="RefSeq" id="WP_099474273.1">
    <property type="nucleotide sequence ID" value="NZ_CP041025.1"/>
</dbReference>
<sequence>MAKLQPVRGTHDIMGDKARTFRFIHSTFQNIARRFGHEEISTPIFEFTEIFSRTLGETSDVVSKEMYTFEDRGGEKLTLRPEYTAGIARSFISNGLQQSVPCKFYGFGPMFRYERPQKGRMRQFHQMDVEILGVPEPQADIEVLALAATLLRELGMMDDITLELNSLGDPESRLAYRDALVKYFTAHKDKLSDDSLARLEKNPMRILDSKDEGDKVLVADAPKISDYYNETSRVFFDEVLNGLDALGIEYVRNERLVRGLDYYSHTAFEFVTSKLGAQGTVLAGGRYDGLIEKMGGPATAGIGWAAGMERLADLISPDLVPEDERPIAVVPVGAEGQTEAMRLAQVLREAGFAIDMSYRGNMGKRMKRANKANAVAAVLVGEDELKRGVVTVKKFDDGSQSEVALDQLLDHLAEYR</sequence>
<dbReference type="SUPFAM" id="SSF52954">
    <property type="entry name" value="Class II aaRS ABD-related"/>
    <property type="match status" value="1"/>
</dbReference>
<dbReference type="InParanoid" id="A0A2G4YPR6"/>
<dbReference type="GO" id="GO:0006427">
    <property type="term" value="P:histidyl-tRNA aminoacylation"/>
    <property type="evidence" value="ECO:0007669"/>
    <property type="project" value="UniProtKB-UniRule"/>
</dbReference>
<keyword evidence="6 10" id="KW-0067">ATP-binding</keyword>
<dbReference type="InterPro" id="IPR041715">
    <property type="entry name" value="HisRS-like_core"/>
</dbReference>
<evidence type="ECO:0000256" key="6">
    <source>
        <dbReference type="ARBA" id="ARBA00022840"/>
    </source>
</evidence>